<dbReference type="Proteomes" id="UP001470230">
    <property type="component" value="Unassembled WGS sequence"/>
</dbReference>
<keyword evidence="1" id="KW-1133">Transmembrane helix</keyword>
<feature type="chain" id="PRO_5045201335" evidence="2">
    <location>
        <begin position="17"/>
        <end position="280"/>
    </location>
</feature>
<feature type="signal peptide" evidence="2">
    <location>
        <begin position="1"/>
        <end position="16"/>
    </location>
</feature>
<keyword evidence="2" id="KW-0732">Signal</keyword>
<keyword evidence="1" id="KW-0812">Transmembrane</keyword>
<gene>
    <name evidence="3" type="ORF">M9Y10_023047</name>
</gene>
<organism evidence="3 4">
    <name type="scientific">Tritrichomonas musculus</name>
    <dbReference type="NCBI Taxonomy" id="1915356"/>
    <lineage>
        <taxon>Eukaryota</taxon>
        <taxon>Metamonada</taxon>
        <taxon>Parabasalia</taxon>
        <taxon>Tritrichomonadida</taxon>
        <taxon>Tritrichomonadidae</taxon>
        <taxon>Tritrichomonas</taxon>
    </lineage>
</organism>
<dbReference type="EMBL" id="JAPFFF010000003">
    <property type="protein sequence ID" value="KAK8894610.1"/>
    <property type="molecule type" value="Genomic_DNA"/>
</dbReference>
<feature type="transmembrane region" description="Helical" evidence="1">
    <location>
        <begin position="247"/>
        <end position="269"/>
    </location>
</feature>
<accession>A0ABR2KU00</accession>
<proteinExistence type="predicted"/>
<evidence type="ECO:0000313" key="4">
    <source>
        <dbReference type="Proteomes" id="UP001470230"/>
    </source>
</evidence>
<evidence type="ECO:0000256" key="1">
    <source>
        <dbReference type="SAM" id="Phobius"/>
    </source>
</evidence>
<keyword evidence="1" id="KW-0472">Membrane</keyword>
<reference evidence="3 4" key="1">
    <citation type="submission" date="2024-04" db="EMBL/GenBank/DDBJ databases">
        <title>Tritrichomonas musculus Genome.</title>
        <authorList>
            <person name="Alves-Ferreira E."/>
            <person name="Grigg M."/>
            <person name="Lorenzi H."/>
            <person name="Galac M."/>
        </authorList>
    </citation>
    <scope>NUCLEOTIDE SEQUENCE [LARGE SCALE GENOMIC DNA]</scope>
    <source>
        <strain evidence="3 4">EAF2021</strain>
    </source>
</reference>
<sequence>MIFLYIIFCISYQSFTEKIETQTYSGHPGDKLEIFTPNNPFLATISYIDSSKTTIEVSSPLQSTPLSISSNRAFYFPKGKSKFIIYFKEQSSIIFNYASIPEGMCSDGISIIVNETFELNININSSSFVDKCYFYAFASTKHRFMVIENKLDSDSSLCAFNELINGNPYQCYQKGNPVDPSFIPTSGSFSPWMLRYTTKSQSLDKKGSIKISLQAPAITSISSDLTSFIGSPFKYDEPPIGKYHKKWWIPVIGSIAPTFLLIAWIYTLLHLLKKRNSTIV</sequence>
<evidence type="ECO:0000313" key="3">
    <source>
        <dbReference type="EMBL" id="KAK8894610.1"/>
    </source>
</evidence>
<evidence type="ECO:0000256" key="2">
    <source>
        <dbReference type="SAM" id="SignalP"/>
    </source>
</evidence>
<name>A0ABR2KU00_9EUKA</name>
<comment type="caution">
    <text evidence="3">The sequence shown here is derived from an EMBL/GenBank/DDBJ whole genome shotgun (WGS) entry which is preliminary data.</text>
</comment>
<keyword evidence="4" id="KW-1185">Reference proteome</keyword>
<protein>
    <submittedName>
        <fullName evidence="3">Uncharacterized protein</fullName>
    </submittedName>
</protein>